<feature type="transmembrane region" description="Helical" evidence="1">
    <location>
        <begin position="21"/>
        <end position="42"/>
    </location>
</feature>
<dbReference type="Pfam" id="PF10756">
    <property type="entry name" value="bPH_6"/>
    <property type="match status" value="1"/>
</dbReference>
<gene>
    <name evidence="3" type="ORF">GCM10007298_41790</name>
</gene>
<proteinExistence type="predicted"/>
<dbReference type="RefSeq" id="WP_188492546.1">
    <property type="nucleotide sequence ID" value="NZ_BMCS01000003.1"/>
</dbReference>
<feature type="domain" description="Low molecular weight protein antigen 6 PH" evidence="2">
    <location>
        <begin position="74"/>
        <end position="143"/>
    </location>
</feature>
<reference evidence="4" key="1">
    <citation type="journal article" date="2019" name="Int. J. Syst. Evol. Microbiol.">
        <title>The Global Catalogue of Microorganisms (GCM) 10K type strain sequencing project: providing services to taxonomists for standard genome sequencing and annotation.</title>
        <authorList>
            <consortium name="The Broad Institute Genomics Platform"/>
            <consortium name="The Broad Institute Genome Sequencing Center for Infectious Disease"/>
            <person name="Wu L."/>
            <person name="Ma J."/>
        </authorList>
    </citation>
    <scope>NUCLEOTIDE SEQUENCE [LARGE SCALE GENOMIC DNA]</scope>
    <source>
        <strain evidence="4">CCM 7855</strain>
    </source>
</reference>
<organism evidence="3 4">
    <name type="scientific">Williamsia phyllosphaerae</name>
    <dbReference type="NCBI Taxonomy" id="885042"/>
    <lineage>
        <taxon>Bacteria</taxon>
        <taxon>Bacillati</taxon>
        <taxon>Actinomycetota</taxon>
        <taxon>Actinomycetes</taxon>
        <taxon>Mycobacteriales</taxon>
        <taxon>Nocardiaceae</taxon>
        <taxon>Williamsia</taxon>
    </lineage>
</organism>
<keyword evidence="1" id="KW-0812">Transmembrane</keyword>
<accession>A0ABQ1V7B0</accession>
<dbReference type="EMBL" id="BMCS01000003">
    <property type="protein sequence ID" value="GGF41686.1"/>
    <property type="molecule type" value="Genomic_DNA"/>
</dbReference>
<dbReference type="InterPro" id="IPR019692">
    <property type="entry name" value="CFP-6_PH"/>
</dbReference>
<name>A0ABQ1V7B0_9NOCA</name>
<keyword evidence="1" id="KW-1133">Transmembrane helix</keyword>
<sequence>MDASTSTEWDFVYRSRRTARYATFVAALFVIAHVAVGILLRVSDTGVRFRITDQIGLAMIGVVLGGAIMTLTLPRIRVGRSGVAVRNILGERVFDWADVEGIWYPDSGHWARLELPAYENVPVMAIQANDGLRAVEAMDTVRELLERYRA</sequence>
<evidence type="ECO:0000313" key="3">
    <source>
        <dbReference type="EMBL" id="GGF41686.1"/>
    </source>
</evidence>
<evidence type="ECO:0000313" key="4">
    <source>
        <dbReference type="Proteomes" id="UP000632454"/>
    </source>
</evidence>
<dbReference type="Proteomes" id="UP000632454">
    <property type="component" value="Unassembled WGS sequence"/>
</dbReference>
<feature type="transmembrane region" description="Helical" evidence="1">
    <location>
        <begin position="54"/>
        <end position="73"/>
    </location>
</feature>
<comment type="caution">
    <text evidence="3">The sequence shown here is derived from an EMBL/GenBank/DDBJ whole genome shotgun (WGS) entry which is preliminary data.</text>
</comment>
<keyword evidence="1" id="KW-0472">Membrane</keyword>
<evidence type="ECO:0000256" key="1">
    <source>
        <dbReference type="SAM" id="Phobius"/>
    </source>
</evidence>
<protein>
    <recommendedName>
        <fullName evidence="2">Low molecular weight protein antigen 6 PH domain-containing protein</fullName>
    </recommendedName>
</protein>
<keyword evidence="4" id="KW-1185">Reference proteome</keyword>
<evidence type="ECO:0000259" key="2">
    <source>
        <dbReference type="Pfam" id="PF10756"/>
    </source>
</evidence>